<sequence>MKLKHLKKFSLVLSTLTFNLFFAQIPIEKFKNEIASLDTNTKQEAYWKKLNEIDQNILLKTENIIDYDSISTCNMIRSVILIEKHNSYSNHVPIANLSHSVVASSNLIYWPIIKKCANKYGYEKLMGGKAYILESYSISFYGYSLYKQNNLYESLLEKLNQEKNNSKSIIENLVNNYIKQKKYSSLKEVKVIGRWQLQPFKNLKEDGSFAFIKMNDKNLYMRKHKRLQKLIFFKVENNVNFYKIDNEPFGWYYSLDENNNLKLHNEKEEVLIAYSKK</sequence>
<comment type="caution">
    <text evidence="3">The sequence shown here is derived from an EMBL/GenBank/DDBJ whole genome shotgun (WGS) entry which is preliminary data.</text>
</comment>
<evidence type="ECO:0000313" key="3">
    <source>
        <dbReference type="EMBL" id="MFD0963398.1"/>
    </source>
</evidence>
<evidence type="ECO:0000256" key="1">
    <source>
        <dbReference type="SAM" id="Coils"/>
    </source>
</evidence>
<dbReference type="EMBL" id="JBHTJM010000006">
    <property type="protein sequence ID" value="MFD0963398.1"/>
    <property type="molecule type" value="Genomic_DNA"/>
</dbReference>
<feature type="coiled-coil region" evidence="1">
    <location>
        <begin position="145"/>
        <end position="176"/>
    </location>
</feature>
<feature type="chain" id="PRO_5045575608" evidence="2">
    <location>
        <begin position="24"/>
        <end position="277"/>
    </location>
</feature>
<evidence type="ECO:0000256" key="2">
    <source>
        <dbReference type="SAM" id="SignalP"/>
    </source>
</evidence>
<dbReference type="Proteomes" id="UP001596997">
    <property type="component" value="Unassembled WGS sequence"/>
</dbReference>
<proteinExistence type="predicted"/>
<organism evidence="3 4">
    <name type="scientific">Pseudofulvibacter geojedonensis</name>
    <dbReference type="NCBI Taxonomy" id="1123758"/>
    <lineage>
        <taxon>Bacteria</taxon>
        <taxon>Pseudomonadati</taxon>
        <taxon>Bacteroidota</taxon>
        <taxon>Flavobacteriia</taxon>
        <taxon>Flavobacteriales</taxon>
        <taxon>Flavobacteriaceae</taxon>
        <taxon>Pseudofulvibacter</taxon>
    </lineage>
</organism>
<keyword evidence="4" id="KW-1185">Reference proteome</keyword>
<protein>
    <submittedName>
        <fullName evidence="3">Uncharacterized protein</fullName>
    </submittedName>
</protein>
<accession>A0ABW3I103</accession>
<evidence type="ECO:0000313" key="4">
    <source>
        <dbReference type="Proteomes" id="UP001596997"/>
    </source>
</evidence>
<keyword evidence="1" id="KW-0175">Coiled coil</keyword>
<name>A0ABW3I103_9FLAO</name>
<dbReference type="RefSeq" id="WP_377714075.1">
    <property type="nucleotide sequence ID" value="NZ_JBHTJM010000006.1"/>
</dbReference>
<feature type="signal peptide" evidence="2">
    <location>
        <begin position="1"/>
        <end position="23"/>
    </location>
</feature>
<reference evidence="4" key="1">
    <citation type="journal article" date="2019" name="Int. J. Syst. Evol. Microbiol.">
        <title>The Global Catalogue of Microorganisms (GCM) 10K type strain sequencing project: providing services to taxonomists for standard genome sequencing and annotation.</title>
        <authorList>
            <consortium name="The Broad Institute Genomics Platform"/>
            <consortium name="The Broad Institute Genome Sequencing Center for Infectious Disease"/>
            <person name="Wu L."/>
            <person name="Ma J."/>
        </authorList>
    </citation>
    <scope>NUCLEOTIDE SEQUENCE [LARGE SCALE GENOMIC DNA]</scope>
    <source>
        <strain evidence="4">CCUG 62114</strain>
    </source>
</reference>
<gene>
    <name evidence="3" type="ORF">ACFQ1O_05245</name>
</gene>
<keyword evidence="2" id="KW-0732">Signal</keyword>